<reference evidence="7" key="3">
    <citation type="submission" date="2025-09" db="UniProtKB">
        <authorList>
            <consortium name="Ensembl"/>
        </authorList>
    </citation>
    <scope>IDENTIFICATION</scope>
</reference>
<dbReference type="RefSeq" id="XP_012403246.1">
    <property type="nucleotide sequence ID" value="XM_012547792.2"/>
</dbReference>
<feature type="signal peptide" evidence="4">
    <location>
        <begin position="1"/>
        <end position="26"/>
    </location>
</feature>
<dbReference type="PANTHER" id="PTHR12062:SF11">
    <property type="entry name" value="ALPHA-1,3-MANNOSYL-GLYCOPROTEIN 4-BETA-N-ACETYLGLUCOSAMINYLTRANSFERASE-LIKE PROTEIN MGAT4E"/>
    <property type="match status" value="1"/>
</dbReference>
<dbReference type="AlphaFoldDB" id="G3WTZ2"/>
<feature type="domain" description="MGAT4 A/B/C C-terminal" evidence="6">
    <location>
        <begin position="340"/>
        <end position="463"/>
    </location>
</feature>
<proteinExistence type="predicted"/>
<gene>
    <name evidence="7" type="primary">LOC100927084</name>
</gene>
<feature type="domain" description="MGAT4 conserved region" evidence="5">
    <location>
        <begin position="57"/>
        <end position="299"/>
    </location>
</feature>
<keyword evidence="8" id="KW-1185">Reference proteome</keyword>
<dbReference type="Pfam" id="PF23524">
    <property type="entry name" value="MGAT4A_C"/>
    <property type="match status" value="1"/>
</dbReference>
<dbReference type="HOGENOM" id="CLU_027046_1_0_1"/>
<dbReference type="OrthoDB" id="2016523at2759"/>
<dbReference type="InterPro" id="IPR056576">
    <property type="entry name" value="MGAT4_A/B/C_C"/>
</dbReference>
<evidence type="ECO:0000256" key="2">
    <source>
        <dbReference type="ARBA" id="ARBA00022676"/>
    </source>
</evidence>
<dbReference type="GeneID" id="100927084"/>
<feature type="chain" id="PRO_5003459126" description="MGAT4 family member D" evidence="4">
    <location>
        <begin position="27"/>
        <end position="470"/>
    </location>
</feature>
<dbReference type="Ensembl" id="ENSSHAT00000019053.2">
    <property type="protein sequence ID" value="ENSSHAP00000018897.1"/>
    <property type="gene ID" value="ENSSHAG00000016040.2"/>
</dbReference>
<reference evidence="7 8" key="1">
    <citation type="journal article" date="2011" name="Proc. Natl. Acad. Sci. U.S.A.">
        <title>Genetic diversity and population structure of the endangered marsupial Sarcophilus harrisii (Tasmanian devil).</title>
        <authorList>
            <person name="Miller W."/>
            <person name="Hayes V.M."/>
            <person name="Ratan A."/>
            <person name="Petersen D.C."/>
            <person name="Wittekindt N.E."/>
            <person name="Miller J."/>
            <person name="Walenz B."/>
            <person name="Knight J."/>
            <person name="Qi J."/>
            <person name="Zhao F."/>
            <person name="Wang Q."/>
            <person name="Bedoya-Reina O.C."/>
            <person name="Katiyar N."/>
            <person name="Tomsho L.P."/>
            <person name="Kasson L.M."/>
            <person name="Hardie R.A."/>
            <person name="Woodbridge P."/>
            <person name="Tindall E.A."/>
            <person name="Bertelsen M.F."/>
            <person name="Dixon D."/>
            <person name="Pyecroft S."/>
            <person name="Helgen K.M."/>
            <person name="Lesk A.M."/>
            <person name="Pringle T.H."/>
            <person name="Patterson N."/>
            <person name="Zhang Y."/>
            <person name="Kreiss A."/>
            <person name="Woods G.M."/>
            <person name="Jones M.E."/>
            <person name="Schuster S.C."/>
        </authorList>
    </citation>
    <scope>NUCLEOTIDE SEQUENCE [LARGE SCALE GENOMIC DNA]</scope>
</reference>
<evidence type="ECO:0000256" key="4">
    <source>
        <dbReference type="SAM" id="SignalP"/>
    </source>
</evidence>
<sequence>MCLSTQLCILVLTGSVLLSIFSSLEAIVIIDEDQVLEAKKNLTWLIAQEQVTSGEESLLRNFKEWQNNSDLFYKVSYQHLAGTPSQQKKLLTLGLCSMQGIYLMHTLQSVFKSSSKNELMYFTVVVHLSDSDPNSLRQRSFNISRIFAPQILRGQLLVIHTPLAAYSSLENLKTNRSEPFLNPILFKQMTDYAFLMNFAANLSDYFLMIEDNIHCAPNFITDIRRALAIWKEKLWVIMEFSQLDLTGKLCHSSDLPCLASFFLYYQNSSPEKLFSSFYKMLGQKKPIQFGPSLFQSMDFSIHEDNFSSDNPFHDQVSSLKPEDKFQENNFGKPNNPPAFIYTDMQIFKDYLPEKAYSLEEDFFWALEPMAGNHLTVALEEPAKIRRVQVLTGPEEELVFLLGGKVELGYNPSENTKDCMYYIPLGTLQNGKFDHKMLYKEMENRVSCLRLVVTTTQDEWIMIKHINIWTA</sequence>
<dbReference type="InParanoid" id="G3WTZ2"/>
<reference evidence="7" key="2">
    <citation type="submission" date="2025-08" db="UniProtKB">
        <authorList>
            <consortium name="Ensembl"/>
        </authorList>
    </citation>
    <scope>IDENTIFICATION</scope>
</reference>
<evidence type="ECO:0000313" key="8">
    <source>
        <dbReference type="Proteomes" id="UP000007648"/>
    </source>
</evidence>
<evidence type="ECO:0000256" key="1">
    <source>
        <dbReference type="ARBA" id="ARBA00004922"/>
    </source>
</evidence>
<dbReference type="GO" id="GO:0008375">
    <property type="term" value="F:acetylglucosaminyltransferase activity"/>
    <property type="evidence" value="ECO:0007669"/>
    <property type="project" value="TreeGrafter"/>
</dbReference>
<dbReference type="GO" id="GO:0006487">
    <property type="term" value="P:protein N-linked glycosylation"/>
    <property type="evidence" value="ECO:0007669"/>
    <property type="project" value="TreeGrafter"/>
</dbReference>
<keyword evidence="2" id="KW-0328">Glycosyltransferase</keyword>
<accession>G3WTZ2</accession>
<dbReference type="GeneTree" id="ENSGT00940000163962"/>
<dbReference type="eggNOG" id="KOG3656">
    <property type="taxonomic scope" value="Eukaryota"/>
</dbReference>
<keyword evidence="4" id="KW-0732">Signal</keyword>
<evidence type="ECO:0000259" key="6">
    <source>
        <dbReference type="Pfam" id="PF23524"/>
    </source>
</evidence>
<evidence type="ECO:0008006" key="9">
    <source>
        <dbReference type="Google" id="ProtNLM"/>
    </source>
</evidence>
<dbReference type="InterPro" id="IPR057279">
    <property type="entry name" value="MGAT4"/>
</dbReference>
<dbReference type="KEGG" id="shr:100927084"/>
<keyword evidence="3" id="KW-0808">Transferase</keyword>
<evidence type="ECO:0000259" key="5">
    <source>
        <dbReference type="Pfam" id="PF04666"/>
    </source>
</evidence>
<protein>
    <recommendedName>
        <fullName evidence="9">MGAT4 family member D</fullName>
    </recommendedName>
</protein>
<evidence type="ECO:0000256" key="3">
    <source>
        <dbReference type="ARBA" id="ARBA00022679"/>
    </source>
</evidence>
<comment type="pathway">
    <text evidence="1">Protein modification; protein glycosylation.</text>
</comment>
<evidence type="ECO:0000313" key="7">
    <source>
        <dbReference type="Ensembl" id="ENSSHAP00000018897.1"/>
    </source>
</evidence>
<organism evidence="7 8">
    <name type="scientific">Sarcophilus harrisii</name>
    <name type="common">Tasmanian devil</name>
    <name type="synonym">Sarcophilus laniarius</name>
    <dbReference type="NCBI Taxonomy" id="9305"/>
    <lineage>
        <taxon>Eukaryota</taxon>
        <taxon>Metazoa</taxon>
        <taxon>Chordata</taxon>
        <taxon>Craniata</taxon>
        <taxon>Vertebrata</taxon>
        <taxon>Euteleostomi</taxon>
        <taxon>Mammalia</taxon>
        <taxon>Metatheria</taxon>
        <taxon>Dasyuromorphia</taxon>
        <taxon>Dasyuridae</taxon>
        <taxon>Sarcophilus</taxon>
    </lineage>
</organism>
<dbReference type="OMA" id="KEMVAWQ"/>
<dbReference type="Proteomes" id="UP000007648">
    <property type="component" value="Unassembled WGS sequence"/>
</dbReference>
<name>G3WTZ2_SARHA</name>
<dbReference type="Pfam" id="PF04666">
    <property type="entry name" value="MGAT4_cons"/>
    <property type="match status" value="1"/>
</dbReference>
<dbReference type="InterPro" id="IPR006759">
    <property type="entry name" value="Glyco_transf_54"/>
</dbReference>
<dbReference type="PANTHER" id="PTHR12062">
    <property type="entry name" value="N-ACETYLGLUCOSAMINYLTRANSFERASE VI"/>
    <property type="match status" value="1"/>
</dbReference>